<dbReference type="AlphaFoldDB" id="A0AAD3XEM4"/>
<keyword evidence="3" id="KW-1185">Reference proteome</keyword>
<keyword evidence="1" id="KW-0812">Transmembrane</keyword>
<reference evidence="2" key="1">
    <citation type="submission" date="2023-05" db="EMBL/GenBank/DDBJ databases">
        <title>Nepenthes gracilis genome sequencing.</title>
        <authorList>
            <person name="Fukushima K."/>
        </authorList>
    </citation>
    <scope>NUCLEOTIDE SEQUENCE</scope>
    <source>
        <strain evidence="2">SING2019-196</strain>
    </source>
</reference>
<evidence type="ECO:0000313" key="2">
    <source>
        <dbReference type="EMBL" id="GMH02233.1"/>
    </source>
</evidence>
<accession>A0AAD3XEM4</accession>
<keyword evidence="1" id="KW-1133">Transmembrane helix</keyword>
<feature type="transmembrane region" description="Helical" evidence="1">
    <location>
        <begin position="15"/>
        <end position="34"/>
    </location>
</feature>
<keyword evidence="1" id="KW-0472">Membrane</keyword>
<proteinExistence type="predicted"/>
<dbReference type="EMBL" id="BSYO01000003">
    <property type="protein sequence ID" value="GMH02233.1"/>
    <property type="molecule type" value="Genomic_DNA"/>
</dbReference>
<sequence>MEACRCYYADAPKVGGYAACLVCGAGLICIWRWGQLVVTMHWYSCIVIGSCVDCATGGSAGCVGVADVQYWGVMVLLEVALPCTDAVDLCSTAV</sequence>
<comment type="caution">
    <text evidence="2">The sequence shown here is derived from an EMBL/GenBank/DDBJ whole genome shotgun (WGS) entry which is preliminary data.</text>
</comment>
<gene>
    <name evidence="2" type="ORF">Nepgr_004072</name>
</gene>
<organism evidence="2 3">
    <name type="scientific">Nepenthes gracilis</name>
    <name type="common">Slender pitcher plant</name>
    <dbReference type="NCBI Taxonomy" id="150966"/>
    <lineage>
        <taxon>Eukaryota</taxon>
        <taxon>Viridiplantae</taxon>
        <taxon>Streptophyta</taxon>
        <taxon>Embryophyta</taxon>
        <taxon>Tracheophyta</taxon>
        <taxon>Spermatophyta</taxon>
        <taxon>Magnoliopsida</taxon>
        <taxon>eudicotyledons</taxon>
        <taxon>Gunneridae</taxon>
        <taxon>Pentapetalae</taxon>
        <taxon>Caryophyllales</taxon>
        <taxon>Nepenthaceae</taxon>
        <taxon>Nepenthes</taxon>
    </lineage>
</organism>
<dbReference type="Proteomes" id="UP001279734">
    <property type="component" value="Unassembled WGS sequence"/>
</dbReference>
<evidence type="ECO:0000256" key="1">
    <source>
        <dbReference type="SAM" id="Phobius"/>
    </source>
</evidence>
<name>A0AAD3XEM4_NEPGR</name>
<evidence type="ECO:0000313" key="3">
    <source>
        <dbReference type="Proteomes" id="UP001279734"/>
    </source>
</evidence>
<protein>
    <submittedName>
        <fullName evidence="2">Uncharacterized protein</fullName>
    </submittedName>
</protein>